<keyword evidence="2" id="KW-0472">Membrane</keyword>
<protein>
    <submittedName>
        <fullName evidence="3">Uncharacterized protein</fullName>
    </submittedName>
</protein>
<keyword evidence="2" id="KW-1133">Transmembrane helix</keyword>
<keyword evidence="2" id="KW-0812">Transmembrane</keyword>
<proteinExistence type="predicted"/>
<evidence type="ECO:0000256" key="2">
    <source>
        <dbReference type="SAM" id="Phobius"/>
    </source>
</evidence>
<dbReference type="EMBL" id="JADJEV010000001">
    <property type="protein sequence ID" value="MBK6971989.1"/>
    <property type="molecule type" value="Genomic_DNA"/>
</dbReference>
<dbReference type="AlphaFoldDB" id="A0A9D7E0M9"/>
<evidence type="ECO:0000313" key="4">
    <source>
        <dbReference type="Proteomes" id="UP000807785"/>
    </source>
</evidence>
<feature type="transmembrane region" description="Helical" evidence="2">
    <location>
        <begin position="24"/>
        <end position="46"/>
    </location>
</feature>
<sequence length="88" mass="9293">MATTRKARDEHDPYYDPAEPEAGVLPSLAEAVIIAVAAVIALFALYEIHESLDQVGQSITVSASTRGVDAQVMQMASAAHLDAPTATR</sequence>
<comment type="caution">
    <text evidence="3">The sequence shown here is derived from an EMBL/GenBank/DDBJ whole genome shotgun (WGS) entry which is preliminary data.</text>
</comment>
<feature type="compositionally biased region" description="Basic and acidic residues" evidence="1">
    <location>
        <begin position="1"/>
        <end position="14"/>
    </location>
</feature>
<dbReference type="Proteomes" id="UP000807785">
    <property type="component" value="Unassembled WGS sequence"/>
</dbReference>
<organism evidence="3 4">
    <name type="scientific">Candidatus Methylophosphatis roskildensis</name>
    <dbReference type="NCBI Taxonomy" id="2899263"/>
    <lineage>
        <taxon>Bacteria</taxon>
        <taxon>Pseudomonadati</taxon>
        <taxon>Pseudomonadota</taxon>
        <taxon>Betaproteobacteria</taxon>
        <taxon>Nitrosomonadales</taxon>
        <taxon>Sterolibacteriaceae</taxon>
        <taxon>Candidatus Methylophosphatis</taxon>
    </lineage>
</organism>
<name>A0A9D7E0M9_9PROT</name>
<feature type="region of interest" description="Disordered" evidence="1">
    <location>
        <begin position="1"/>
        <end position="21"/>
    </location>
</feature>
<evidence type="ECO:0000313" key="3">
    <source>
        <dbReference type="EMBL" id="MBK6971989.1"/>
    </source>
</evidence>
<reference evidence="4" key="1">
    <citation type="journal article" date="2021" name="Nat. Commun.">
        <title>Connecting structure to function with the recovery of over 1000 high-quality metagenome-assembled genomes from activated sludge using long-read sequencing.</title>
        <authorList>
            <person name="Singleton C.M."/>
            <person name="Petriglieri F."/>
            <person name="Kristensen J.M."/>
            <person name="Kirkegaard R.H."/>
            <person name="Michaelsen T.Y."/>
            <person name="Andersen M.H."/>
            <person name="Kondrotaite Z."/>
            <person name="Karst S.M."/>
            <person name="Dueholm M.S."/>
            <person name="Nielsen P.H."/>
            <person name="Albertsen M."/>
        </authorList>
    </citation>
    <scope>NUCLEOTIDE SEQUENCE [LARGE SCALE GENOMIC DNA]</scope>
</reference>
<evidence type="ECO:0000256" key="1">
    <source>
        <dbReference type="SAM" id="MobiDB-lite"/>
    </source>
</evidence>
<accession>A0A9D7E0M9</accession>
<gene>
    <name evidence="3" type="ORF">IPH26_03130</name>
</gene>